<dbReference type="EMBL" id="GECZ01015571">
    <property type="protein sequence ID" value="JAS54198.1"/>
    <property type="molecule type" value="Transcribed_RNA"/>
</dbReference>
<keyword evidence="4" id="KW-0479">Metal-binding</keyword>
<keyword evidence="7" id="KW-0503">Monooxygenase</keyword>
<keyword evidence="6" id="KW-0408">Iron</keyword>
<evidence type="ECO:0000256" key="3">
    <source>
        <dbReference type="ARBA" id="ARBA00022617"/>
    </source>
</evidence>
<evidence type="ECO:0000256" key="6">
    <source>
        <dbReference type="ARBA" id="ARBA00023004"/>
    </source>
</evidence>
<organism evidence="8">
    <name type="scientific">Cuerna arida</name>
    <dbReference type="NCBI Taxonomy" id="1464854"/>
    <lineage>
        <taxon>Eukaryota</taxon>
        <taxon>Metazoa</taxon>
        <taxon>Ecdysozoa</taxon>
        <taxon>Arthropoda</taxon>
        <taxon>Hexapoda</taxon>
        <taxon>Insecta</taxon>
        <taxon>Pterygota</taxon>
        <taxon>Neoptera</taxon>
        <taxon>Paraneoptera</taxon>
        <taxon>Hemiptera</taxon>
        <taxon>Auchenorrhyncha</taxon>
        <taxon>Membracoidea</taxon>
        <taxon>Cicadellidae</taxon>
        <taxon>Cicadellinae</taxon>
        <taxon>Proconiini</taxon>
        <taxon>Cuerna</taxon>
    </lineage>
</organism>
<dbReference type="PANTHER" id="PTHR24279">
    <property type="entry name" value="CYTOCHROME P450"/>
    <property type="match status" value="1"/>
</dbReference>
<dbReference type="GO" id="GO:0005506">
    <property type="term" value="F:iron ion binding"/>
    <property type="evidence" value="ECO:0007669"/>
    <property type="project" value="InterPro"/>
</dbReference>
<comment type="cofactor">
    <cofactor evidence="1">
        <name>heme</name>
        <dbReference type="ChEBI" id="CHEBI:30413"/>
    </cofactor>
</comment>
<dbReference type="GO" id="GO:0020037">
    <property type="term" value="F:heme binding"/>
    <property type="evidence" value="ECO:0007669"/>
    <property type="project" value="InterPro"/>
</dbReference>
<dbReference type="AlphaFoldDB" id="A0A1B6FVH7"/>
<protein>
    <recommendedName>
        <fullName evidence="9">Cytochrome P450</fullName>
    </recommendedName>
</protein>
<keyword evidence="5" id="KW-0560">Oxidoreductase</keyword>
<dbReference type="Pfam" id="PF00067">
    <property type="entry name" value="p450"/>
    <property type="match status" value="1"/>
</dbReference>
<name>A0A1B6FVH7_9HEMI</name>
<proteinExistence type="inferred from homology"/>
<evidence type="ECO:0000256" key="4">
    <source>
        <dbReference type="ARBA" id="ARBA00022723"/>
    </source>
</evidence>
<dbReference type="Gene3D" id="1.10.630.10">
    <property type="entry name" value="Cytochrome P450"/>
    <property type="match status" value="1"/>
</dbReference>
<gene>
    <name evidence="8" type="ORF">g.50365</name>
</gene>
<comment type="similarity">
    <text evidence="2">Belongs to the cytochrome P450 family.</text>
</comment>
<dbReference type="GO" id="GO:0016705">
    <property type="term" value="F:oxidoreductase activity, acting on paired donors, with incorporation or reduction of molecular oxygen"/>
    <property type="evidence" value="ECO:0007669"/>
    <property type="project" value="InterPro"/>
</dbReference>
<reference evidence="8" key="1">
    <citation type="submission" date="2015-11" db="EMBL/GenBank/DDBJ databases">
        <title>De novo transcriptome assembly of four potential Pierce s Disease insect vectors from Arizona vineyards.</title>
        <authorList>
            <person name="Tassone E.E."/>
        </authorList>
    </citation>
    <scope>NUCLEOTIDE SEQUENCE</scope>
</reference>
<dbReference type="SUPFAM" id="SSF48264">
    <property type="entry name" value="Cytochrome P450"/>
    <property type="match status" value="1"/>
</dbReference>
<feature type="non-terminal residue" evidence="8">
    <location>
        <position position="105"/>
    </location>
</feature>
<evidence type="ECO:0000256" key="1">
    <source>
        <dbReference type="ARBA" id="ARBA00001971"/>
    </source>
</evidence>
<evidence type="ECO:0000313" key="8">
    <source>
        <dbReference type="EMBL" id="JAS54198.1"/>
    </source>
</evidence>
<dbReference type="GO" id="GO:0004497">
    <property type="term" value="F:monooxygenase activity"/>
    <property type="evidence" value="ECO:0007669"/>
    <property type="project" value="UniProtKB-KW"/>
</dbReference>
<dbReference type="InterPro" id="IPR050479">
    <property type="entry name" value="CYP11_CYP27_families"/>
</dbReference>
<evidence type="ECO:0000256" key="2">
    <source>
        <dbReference type="ARBA" id="ARBA00010617"/>
    </source>
</evidence>
<sequence length="105" mass="11756">VFETSSKLAAVPASLAQRLNLRIWSDFQTSTIKALTLAENLLDKMLKDCELNDGLIAKMLDANIPVEQTKKIVIDLMLAAGDTTAYSMEWLLFVLSKNRELQDQL</sequence>
<feature type="non-terminal residue" evidence="8">
    <location>
        <position position="1"/>
    </location>
</feature>
<dbReference type="PANTHER" id="PTHR24279:SF120">
    <property type="entry name" value="CYTOCHROME P450"/>
    <property type="match status" value="1"/>
</dbReference>
<evidence type="ECO:0000256" key="5">
    <source>
        <dbReference type="ARBA" id="ARBA00023002"/>
    </source>
</evidence>
<evidence type="ECO:0008006" key="9">
    <source>
        <dbReference type="Google" id="ProtNLM"/>
    </source>
</evidence>
<dbReference type="InterPro" id="IPR036396">
    <property type="entry name" value="Cyt_P450_sf"/>
</dbReference>
<accession>A0A1B6FVH7</accession>
<evidence type="ECO:0000256" key="7">
    <source>
        <dbReference type="ARBA" id="ARBA00023033"/>
    </source>
</evidence>
<dbReference type="InterPro" id="IPR001128">
    <property type="entry name" value="Cyt_P450"/>
</dbReference>
<keyword evidence="3" id="KW-0349">Heme</keyword>